<feature type="compositionally biased region" description="Acidic residues" evidence="1">
    <location>
        <begin position="166"/>
        <end position="187"/>
    </location>
</feature>
<name>B0DH28_LACBS</name>
<evidence type="ECO:0000313" key="2">
    <source>
        <dbReference type="EMBL" id="EDR06039.1"/>
    </source>
</evidence>
<dbReference type="KEGG" id="lbc:LACBIDRAFT_329282"/>
<feature type="region of interest" description="Disordered" evidence="1">
    <location>
        <begin position="150"/>
        <end position="267"/>
    </location>
</feature>
<dbReference type="InParanoid" id="B0DH28"/>
<keyword evidence="3" id="KW-1185">Reference proteome</keyword>
<reference evidence="2 3" key="1">
    <citation type="journal article" date="2008" name="Nature">
        <title>The genome of Laccaria bicolor provides insights into mycorrhizal symbiosis.</title>
        <authorList>
            <person name="Martin F."/>
            <person name="Aerts A."/>
            <person name="Ahren D."/>
            <person name="Brun A."/>
            <person name="Danchin E.G.J."/>
            <person name="Duchaussoy F."/>
            <person name="Gibon J."/>
            <person name="Kohler A."/>
            <person name="Lindquist E."/>
            <person name="Pereda V."/>
            <person name="Salamov A."/>
            <person name="Shapiro H.J."/>
            <person name="Wuyts J."/>
            <person name="Blaudez D."/>
            <person name="Buee M."/>
            <person name="Brokstein P."/>
            <person name="Canbaeck B."/>
            <person name="Cohen D."/>
            <person name="Courty P.E."/>
            <person name="Coutinho P.M."/>
            <person name="Delaruelle C."/>
            <person name="Detter J.C."/>
            <person name="Deveau A."/>
            <person name="DiFazio S."/>
            <person name="Duplessis S."/>
            <person name="Fraissinet-Tachet L."/>
            <person name="Lucic E."/>
            <person name="Frey-Klett P."/>
            <person name="Fourrey C."/>
            <person name="Feussner I."/>
            <person name="Gay G."/>
            <person name="Grimwood J."/>
            <person name="Hoegger P.J."/>
            <person name="Jain P."/>
            <person name="Kilaru S."/>
            <person name="Labbe J."/>
            <person name="Lin Y.C."/>
            <person name="Legue V."/>
            <person name="Le Tacon F."/>
            <person name="Marmeisse R."/>
            <person name="Melayah D."/>
            <person name="Montanini B."/>
            <person name="Muratet M."/>
            <person name="Nehls U."/>
            <person name="Niculita-Hirzel H."/>
            <person name="Oudot-Le Secq M.P."/>
            <person name="Peter M."/>
            <person name="Quesneville H."/>
            <person name="Rajashekar B."/>
            <person name="Reich M."/>
            <person name="Rouhier N."/>
            <person name="Schmutz J."/>
            <person name="Yin T."/>
            <person name="Chalot M."/>
            <person name="Henrissat B."/>
            <person name="Kuees U."/>
            <person name="Lucas S."/>
            <person name="Van de Peer Y."/>
            <person name="Podila G.K."/>
            <person name="Polle A."/>
            <person name="Pukkila P.J."/>
            <person name="Richardson P.M."/>
            <person name="Rouze P."/>
            <person name="Sanders I.R."/>
            <person name="Stajich J.E."/>
            <person name="Tunlid A."/>
            <person name="Tuskan G."/>
            <person name="Grigoriev I.V."/>
        </authorList>
    </citation>
    <scope>NUCLEOTIDE SEQUENCE [LARGE SCALE GENOMIC DNA]</scope>
    <source>
        <strain evidence="3">S238N-H82 / ATCC MYA-4686</strain>
    </source>
</reference>
<feature type="region of interest" description="Disordered" evidence="1">
    <location>
        <begin position="118"/>
        <end position="137"/>
    </location>
</feature>
<feature type="compositionally biased region" description="Basic and acidic residues" evidence="1">
    <location>
        <begin position="256"/>
        <end position="267"/>
    </location>
</feature>
<gene>
    <name evidence="2" type="ORF">LACBIDRAFT_329282</name>
</gene>
<dbReference type="OrthoDB" id="3122060at2759"/>
<dbReference type="AlphaFoldDB" id="B0DH28"/>
<dbReference type="Proteomes" id="UP000001194">
    <property type="component" value="Unassembled WGS sequence"/>
</dbReference>
<accession>B0DH28</accession>
<sequence>MRVSSSIIRVIQVLDVAVKDLQQKHVQWEMDGGDGWFLATTSFTSAADCRTFLLQAVKSAFPTKMSSETTMCPGCDHLFSLRGYQRHLALTKDPLCCAIFDKLKKANDAYELLMSAGRQSSSGAGPDTDAMPFQGNAFGTAEDYASDLFGQDNRVQPDDLPPLMEVSDDEDDKEEDDDEEDDKEDSELTNMVAELEKSWEPHREGAPHQEAVDADDNNVDPNDVPPLVDASDDEDDEDEGALPSHREVDDSDVDDDERHAQHKRNVDHFIIRDGYGVVLPRLG</sequence>
<dbReference type="GeneID" id="6078912"/>
<dbReference type="HOGENOM" id="CLU_983765_0_0_1"/>
<feature type="compositionally biased region" description="Acidic residues" evidence="1">
    <location>
        <begin position="230"/>
        <end position="240"/>
    </location>
</feature>
<proteinExistence type="predicted"/>
<organism evidence="3">
    <name type="scientific">Laccaria bicolor (strain S238N-H82 / ATCC MYA-4686)</name>
    <name type="common">Bicoloured deceiver</name>
    <name type="synonym">Laccaria laccata var. bicolor</name>
    <dbReference type="NCBI Taxonomy" id="486041"/>
    <lineage>
        <taxon>Eukaryota</taxon>
        <taxon>Fungi</taxon>
        <taxon>Dikarya</taxon>
        <taxon>Basidiomycota</taxon>
        <taxon>Agaricomycotina</taxon>
        <taxon>Agaricomycetes</taxon>
        <taxon>Agaricomycetidae</taxon>
        <taxon>Agaricales</taxon>
        <taxon>Agaricineae</taxon>
        <taxon>Hydnangiaceae</taxon>
        <taxon>Laccaria</taxon>
    </lineage>
</organism>
<evidence type="ECO:0000256" key="1">
    <source>
        <dbReference type="SAM" id="MobiDB-lite"/>
    </source>
</evidence>
<feature type="compositionally biased region" description="Basic and acidic residues" evidence="1">
    <location>
        <begin position="194"/>
        <end position="211"/>
    </location>
</feature>
<protein>
    <submittedName>
        <fullName evidence="2">Predicted protein</fullName>
    </submittedName>
</protein>
<feature type="compositionally biased region" description="Low complexity" evidence="1">
    <location>
        <begin position="219"/>
        <end position="229"/>
    </location>
</feature>
<evidence type="ECO:0000313" key="3">
    <source>
        <dbReference type="Proteomes" id="UP000001194"/>
    </source>
</evidence>
<dbReference type="RefSeq" id="XP_001883327.1">
    <property type="nucleotide sequence ID" value="XM_001883292.1"/>
</dbReference>
<dbReference type="EMBL" id="DS547110">
    <property type="protein sequence ID" value="EDR06039.1"/>
    <property type="molecule type" value="Genomic_DNA"/>
</dbReference>